<protein>
    <submittedName>
        <fullName evidence="3">Chemotaxis protein</fullName>
    </submittedName>
</protein>
<evidence type="ECO:0000259" key="2">
    <source>
        <dbReference type="Pfam" id="PF12729"/>
    </source>
</evidence>
<dbReference type="Pfam" id="PF12729">
    <property type="entry name" value="4HB_MCP_1"/>
    <property type="match status" value="1"/>
</dbReference>
<gene>
    <name evidence="3" type="ORF">F8C67_14170</name>
</gene>
<dbReference type="OrthoDB" id="979566at2"/>
<proteinExistence type="predicted"/>
<evidence type="ECO:0000313" key="3">
    <source>
        <dbReference type="EMBL" id="KAB2804303.1"/>
    </source>
</evidence>
<feature type="transmembrane region" description="Helical" evidence="1">
    <location>
        <begin position="175"/>
        <end position="193"/>
    </location>
</feature>
<dbReference type="AlphaFoldDB" id="A0A6N6RDS2"/>
<keyword evidence="1" id="KW-0812">Transmembrane</keyword>
<dbReference type="Proteomes" id="UP000468650">
    <property type="component" value="Unassembled WGS sequence"/>
</dbReference>
<sequence>MFTKLKWILGILMVFVLILGTNLIDRDSFSRMRDSVVTIYEDRLIASDIIFDVSQILHEKELALAIGDTSQYSSTISEQTFELQTLIDRYDHTHLTDDEQVVWRRVKSSISTLLETEESLVSSKFEKPNAARNQINKIQEHLETLAKIQIVEGERQKNISEDVIDTVELFTHIEIYMLVFLALAVQVIILARMK</sequence>
<evidence type="ECO:0000256" key="1">
    <source>
        <dbReference type="SAM" id="Phobius"/>
    </source>
</evidence>
<accession>A0A6N6RDS2</accession>
<comment type="caution">
    <text evidence="3">The sequence shown here is derived from an EMBL/GenBank/DDBJ whole genome shotgun (WGS) entry which is preliminary data.</text>
</comment>
<dbReference type="EMBL" id="WBVO01000019">
    <property type="protein sequence ID" value="KAB2804303.1"/>
    <property type="molecule type" value="Genomic_DNA"/>
</dbReference>
<dbReference type="InterPro" id="IPR024478">
    <property type="entry name" value="HlyB_4HB_MCP"/>
</dbReference>
<feature type="transmembrane region" description="Helical" evidence="1">
    <location>
        <begin position="6"/>
        <end position="24"/>
    </location>
</feature>
<keyword evidence="1" id="KW-0472">Membrane</keyword>
<dbReference type="RefSeq" id="WP_151668525.1">
    <property type="nucleotide sequence ID" value="NZ_WBVO01000019.1"/>
</dbReference>
<feature type="domain" description="Chemotaxis methyl-accepting receptor HlyB-like 4HB MCP" evidence="2">
    <location>
        <begin position="2"/>
        <end position="120"/>
    </location>
</feature>
<name>A0A6N6RDS2_9FLAO</name>
<reference evidence="3 4" key="1">
    <citation type="submission" date="2019-09" db="EMBL/GenBank/DDBJ databases">
        <title>Genomes of family Cryomorphaceae.</title>
        <authorList>
            <person name="Bowman J.P."/>
        </authorList>
    </citation>
    <scope>NUCLEOTIDE SEQUENCE [LARGE SCALE GENOMIC DNA]</scope>
    <source>
        <strain evidence="3 4">LMG 25704</strain>
    </source>
</reference>
<keyword evidence="4" id="KW-1185">Reference proteome</keyword>
<organism evidence="3 4">
    <name type="scientific">Phaeocystidibacter luteus</name>
    <dbReference type="NCBI Taxonomy" id="911197"/>
    <lineage>
        <taxon>Bacteria</taxon>
        <taxon>Pseudomonadati</taxon>
        <taxon>Bacteroidota</taxon>
        <taxon>Flavobacteriia</taxon>
        <taxon>Flavobacteriales</taxon>
        <taxon>Phaeocystidibacteraceae</taxon>
        <taxon>Phaeocystidibacter</taxon>
    </lineage>
</organism>
<keyword evidence="1" id="KW-1133">Transmembrane helix</keyword>
<evidence type="ECO:0000313" key="4">
    <source>
        <dbReference type="Proteomes" id="UP000468650"/>
    </source>
</evidence>